<evidence type="ECO:0000259" key="2">
    <source>
        <dbReference type="Pfam" id="PF02558"/>
    </source>
</evidence>
<feature type="compositionally biased region" description="Polar residues" evidence="1">
    <location>
        <begin position="710"/>
        <end position="750"/>
    </location>
</feature>
<feature type="domain" description="Ketopantoate reductase N-terminal" evidence="2">
    <location>
        <begin position="11"/>
        <end position="167"/>
    </location>
</feature>
<keyword evidence="5" id="KW-1185">Reference proteome</keyword>
<dbReference type="HOGENOM" id="CLU_021479_0_0_1"/>
<protein>
    <submittedName>
        <fullName evidence="4">Putative 2-dehydropantoate 2-reductase</fullName>
    </submittedName>
</protein>
<dbReference type="GO" id="GO:0005737">
    <property type="term" value="C:cytoplasm"/>
    <property type="evidence" value="ECO:0007669"/>
    <property type="project" value="TreeGrafter"/>
</dbReference>
<feature type="region of interest" description="Disordered" evidence="1">
    <location>
        <begin position="495"/>
        <end position="526"/>
    </location>
</feature>
<dbReference type="STRING" id="52586.A0A0B1P9A0"/>
<comment type="caution">
    <text evidence="4">The sequence shown here is derived from an EMBL/GenBank/DDBJ whole genome shotgun (WGS) entry which is preliminary data.</text>
</comment>
<dbReference type="Gene3D" id="3.40.50.720">
    <property type="entry name" value="NAD(P)-binding Rossmann-like Domain"/>
    <property type="match status" value="1"/>
</dbReference>
<dbReference type="FunFam" id="3.40.50.720:FF:000424">
    <property type="entry name" value="Meiotically up-regulated gene 72 protein"/>
    <property type="match status" value="1"/>
</dbReference>
<accession>A0A0B1P9A0</accession>
<organism evidence="4 5">
    <name type="scientific">Uncinula necator</name>
    <name type="common">Grape powdery mildew</name>
    <dbReference type="NCBI Taxonomy" id="52586"/>
    <lineage>
        <taxon>Eukaryota</taxon>
        <taxon>Fungi</taxon>
        <taxon>Dikarya</taxon>
        <taxon>Ascomycota</taxon>
        <taxon>Pezizomycotina</taxon>
        <taxon>Leotiomycetes</taxon>
        <taxon>Erysiphales</taxon>
        <taxon>Erysiphaceae</taxon>
        <taxon>Erysiphe</taxon>
    </lineage>
</organism>
<dbReference type="FunFam" id="1.10.1040.10:FF:000017">
    <property type="entry name" value="2-dehydropantoate 2-reductase"/>
    <property type="match status" value="1"/>
</dbReference>
<feature type="compositionally biased region" description="Polar residues" evidence="1">
    <location>
        <begin position="634"/>
        <end position="644"/>
    </location>
</feature>
<feature type="compositionally biased region" description="Polar residues" evidence="1">
    <location>
        <begin position="658"/>
        <end position="671"/>
    </location>
</feature>
<dbReference type="PANTHER" id="PTHR21708:SF25">
    <property type="entry name" value="PROTEIN PAM1-RELATED"/>
    <property type="match status" value="1"/>
</dbReference>
<sequence length="775" mass="85018">MVPTSPRLRVLSVGGNAISAFLSWRLQATNACDVTLVWKSGFDAVSQYGISFKSTTFGNERFKPRHVVKVPEDVAIQNKGAFDYVLLCVKALPDVYDMASVIESVVTPKHTCILVNTTHTLGIEAQLETRFPSNVILSLVCGAEITQLGASEFEHKGSTEIWVGPSNRNSTISKSSQVSMADALAITLVSGQIDCRLSENIRQQQYERMIGPIAFHPLSVVFDTPSHASLIEKVGVRIMIQEILDELLSIATAQECTFVPDFKEKTIEEMIRPSSFNSIMFQDYAARRPMEVETYLGSPIKQAQITGVRVPRIETIYAILHNLNIANQQRKDYPITSPNLNTSNTRMSMAPPTSRAMNNGHMNMNSSILGPGPAGRGRGRASTMNIPQPPVTRRGYPINGINGSQTNGYLRSAIGPNGQQAQRIPSRIGSMEGNDLEEFSHLVLFDDIPESGENGYTAELSQIALRERELALRQREIALREQEMRLKSVGIAPRGSRRVQKPPSIKNVGFDEDDDDDYIDPTDGPVSLPLIDPDNFDMMSLTTRRHRKAIPNEREIRKNPGMGDIIPSIRRSNGFGLRHGFSRNRSSARIISPSPGNLHLNLMDDQLIGYSSNRYGNVDRAQMGLESRSNSLTATRLDELQNNGLMPGVFTNQRRKSNSPGNANSPVQSKAGSRKPSPPHGQPGAHSGGKPSPSGAPRQQFPRNPLVQAKSPSPHQIDQYSGVSAIPSNGPTNYQNLTGNANDSTGSIENFNHDSESTVNNNQCNLGNRPPIGVR</sequence>
<dbReference type="AlphaFoldDB" id="A0A0B1P9A0"/>
<dbReference type="Gene3D" id="1.10.1040.10">
    <property type="entry name" value="N-(1-d-carboxylethyl)-l-norvaline Dehydrogenase, domain 2"/>
    <property type="match status" value="1"/>
</dbReference>
<dbReference type="Pfam" id="PF02558">
    <property type="entry name" value="ApbA"/>
    <property type="match status" value="1"/>
</dbReference>
<dbReference type="InterPro" id="IPR013328">
    <property type="entry name" value="6PGD_dom2"/>
</dbReference>
<dbReference type="InterPro" id="IPR013332">
    <property type="entry name" value="KPR_N"/>
</dbReference>
<feature type="compositionally biased region" description="Polar residues" evidence="1">
    <location>
        <begin position="757"/>
        <end position="766"/>
    </location>
</feature>
<dbReference type="InterPro" id="IPR008927">
    <property type="entry name" value="6-PGluconate_DH-like_C_sf"/>
</dbReference>
<dbReference type="Pfam" id="PF08546">
    <property type="entry name" value="ApbA_C"/>
    <property type="match status" value="1"/>
</dbReference>
<evidence type="ECO:0000313" key="5">
    <source>
        <dbReference type="Proteomes" id="UP000030854"/>
    </source>
</evidence>
<dbReference type="InterPro" id="IPR013752">
    <property type="entry name" value="KPA_reductase"/>
</dbReference>
<name>A0A0B1P9A0_UNCNE</name>
<evidence type="ECO:0000313" key="4">
    <source>
        <dbReference type="EMBL" id="KHJ35262.1"/>
    </source>
</evidence>
<dbReference type="EMBL" id="JNVN01000449">
    <property type="protein sequence ID" value="KHJ35262.1"/>
    <property type="molecule type" value="Genomic_DNA"/>
</dbReference>
<feature type="region of interest" description="Disordered" evidence="1">
    <location>
        <begin position="373"/>
        <end position="398"/>
    </location>
</feature>
<evidence type="ECO:0000256" key="1">
    <source>
        <dbReference type="SAM" id="MobiDB-lite"/>
    </source>
</evidence>
<dbReference type="InterPro" id="IPR051402">
    <property type="entry name" value="KPR-Related"/>
</dbReference>
<proteinExistence type="predicted"/>
<feature type="domain" description="Ketopantoate reductase C-terminal" evidence="3">
    <location>
        <begin position="200"/>
        <end position="323"/>
    </location>
</feature>
<dbReference type="OMA" id="IWVGATN"/>
<evidence type="ECO:0000259" key="3">
    <source>
        <dbReference type="Pfam" id="PF08546"/>
    </source>
</evidence>
<dbReference type="PANTHER" id="PTHR21708">
    <property type="entry name" value="PROBABLE 2-DEHYDROPANTOATE 2-REDUCTASE"/>
    <property type="match status" value="1"/>
</dbReference>
<dbReference type="Proteomes" id="UP000030854">
    <property type="component" value="Unassembled WGS sequence"/>
</dbReference>
<reference evidence="4 5" key="1">
    <citation type="journal article" date="2014" name="BMC Genomics">
        <title>Adaptive genomic structural variation in the grape powdery mildew pathogen, Erysiphe necator.</title>
        <authorList>
            <person name="Jones L."/>
            <person name="Riaz S."/>
            <person name="Morales-Cruz A."/>
            <person name="Amrine K.C."/>
            <person name="McGuire B."/>
            <person name="Gubler W.D."/>
            <person name="Walker M.A."/>
            <person name="Cantu D."/>
        </authorList>
    </citation>
    <scope>NUCLEOTIDE SEQUENCE [LARGE SCALE GENOMIC DNA]</scope>
    <source>
        <strain evidence="5">c</strain>
    </source>
</reference>
<feature type="compositionally biased region" description="Acidic residues" evidence="1">
    <location>
        <begin position="510"/>
        <end position="520"/>
    </location>
</feature>
<gene>
    <name evidence="4" type="ORF">EV44_g0343</name>
</gene>
<dbReference type="SUPFAM" id="SSF48179">
    <property type="entry name" value="6-phosphogluconate dehydrogenase C-terminal domain-like"/>
    <property type="match status" value="1"/>
</dbReference>
<feature type="region of interest" description="Disordered" evidence="1">
    <location>
        <begin position="634"/>
        <end position="775"/>
    </location>
</feature>